<keyword evidence="1" id="KW-0812">Transmembrane</keyword>
<feature type="transmembrane region" description="Helical" evidence="1">
    <location>
        <begin position="132"/>
        <end position="150"/>
    </location>
</feature>
<feature type="transmembrane region" description="Helical" evidence="1">
    <location>
        <begin position="211"/>
        <end position="231"/>
    </location>
</feature>
<feature type="transmembrane region" description="Helical" evidence="1">
    <location>
        <begin position="292"/>
        <end position="309"/>
    </location>
</feature>
<feature type="transmembrane region" description="Helical" evidence="1">
    <location>
        <begin position="178"/>
        <end position="204"/>
    </location>
</feature>
<feature type="transmembrane region" description="Helical" evidence="1">
    <location>
        <begin position="264"/>
        <end position="280"/>
    </location>
</feature>
<evidence type="ECO:0008006" key="4">
    <source>
        <dbReference type="Google" id="ProtNLM"/>
    </source>
</evidence>
<feature type="transmembrane region" description="Helical" evidence="1">
    <location>
        <begin position="37"/>
        <end position="59"/>
    </location>
</feature>
<feature type="transmembrane region" description="Helical" evidence="1">
    <location>
        <begin position="12"/>
        <end position="30"/>
    </location>
</feature>
<dbReference type="KEGG" id="mbas:ALGA_4343"/>
<keyword evidence="3" id="KW-1185">Reference proteome</keyword>
<gene>
    <name evidence="2" type="ORF">ALGA_4343</name>
</gene>
<name>A0A1Y1CRL2_9BACT</name>
<proteinExistence type="predicted"/>
<protein>
    <recommendedName>
        <fullName evidence="4">EpsG family protein</fullName>
    </recommendedName>
</protein>
<reference evidence="3" key="2">
    <citation type="journal article" date="2020" name="Antonie Van Leeuwenhoek">
        <title>Labilibaculum antarcticum sp. nov., a novel facultative anaerobic, psychrotorelant bacterium isolated from marine sediment of Antarctica.</title>
        <authorList>
            <person name="Watanabe M."/>
            <person name="Kojima H."/>
            <person name="Fukui M."/>
        </authorList>
    </citation>
    <scope>NUCLEOTIDE SEQUENCE [LARGE SCALE GENOMIC DNA]</scope>
    <source>
        <strain evidence="3">SPP2</strain>
    </source>
</reference>
<dbReference type="Proteomes" id="UP000218267">
    <property type="component" value="Chromosome"/>
</dbReference>
<evidence type="ECO:0000313" key="3">
    <source>
        <dbReference type="Proteomes" id="UP000218267"/>
    </source>
</evidence>
<dbReference type="AlphaFoldDB" id="A0A1Y1CRL2"/>
<keyword evidence="1" id="KW-0472">Membrane</keyword>
<dbReference type="RefSeq" id="WP_096433106.1">
    <property type="nucleotide sequence ID" value="NZ_AP018042.1"/>
</dbReference>
<accession>A0A1Y1CRL2</accession>
<organism evidence="2 3">
    <name type="scientific">Labilibaculum antarcticum</name>
    <dbReference type="NCBI Taxonomy" id="1717717"/>
    <lineage>
        <taxon>Bacteria</taxon>
        <taxon>Pseudomonadati</taxon>
        <taxon>Bacteroidota</taxon>
        <taxon>Bacteroidia</taxon>
        <taxon>Marinilabiliales</taxon>
        <taxon>Marinifilaceae</taxon>
        <taxon>Labilibaculum</taxon>
    </lineage>
</organism>
<dbReference type="InterPro" id="IPR049458">
    <property type="entry name" value="EpsG-like"/>
</dbReference>
<feature type="transmembrane region" description="Helical" evidence="1">
    <location>
        <begin position="339"/>
        <end position="361"/>
    </location>
</feature>
<keyword evidence="1" id="KW-1133">Transmembrane helix</keyword>
<evidence type="ECO:0000256" key="1">
    <source>
        <dbReference type="SAM" id="Phobius"/>
    </source>
</evidence>
<feature type="transmembrane region" description="Helical" evidence="1">
    <location>
        <begin position="100"/>
        <end position="120"/>
    </location>
</feature>
<dbReference type="Pfam" id="PF14897">
    <property type="entry name" value="EpsG"/>
    <property type="match status" value="1"/>
</dbReference>
<reference evidence="2 3" key="1">
    <citation type="journal article" date="2018" name="Mar. Genomics">
        <title>Complete genome sequence of Marinifilaceae bacterium strain SPP2, isolated from the Antarctic marine sediment.</title>
        <authorList>
            <person name="Watanabe M."/>
            <person name="Kojima H."/>
            <person name="Fukui M."/>
        </authorList>
    </citation>
    <scope>NUCLEOTIDE SEQUENCE [LARGE SCALE GENOMIC DNA]</scope>
    <source>
        <strain evidence="2 3">SPP2</strain>
    </source>
</reference>
<dbReference type="EMBL" id="AP018042">
    <property type="protein sequence ID" value="BAX82633.1"/>
    <property type="molecule type" value="Genomic_DNA"/>
</dbReference>
<evidence type="ECO:0000313" key="2">
    <source>
        <dbReference type="EMBL" id="BAX82633.1"/>
    </source>
</evidence>
<feature type="transmembrane region" description="Helical" evidence="1">
    <location>
        <begin position="315"/>
        <end position="332"/>
    </location>
</feature>
<sequence length="363" mass="42643">MFGIPLSFYTEFFYNIILLFVIVTLVHTYVNQGGELVCYRFNSIAALAILFFVILYMGLRPVSGKYFGDMRTYERYFLHFENGGAFLHSSDLGFWLFMKAVSKVVSLNVFFLVCAMLYLIPPFLALKRWHPNHYFLALLIYIASMSFWTYGTNGIRAGLGTSLFIWGLSYRSHPIKMLGILILSVLFHKSMLLPLVALGLTFLYNKPKYYLWFWFLSIVLSVTMGGVWVNLFSSLGFGDDRLAGYLTSTEYADQFSSTGFRWDFLLYSFMAVFAGYLYIFRYNFKDKFYHQIFNTYLISNAFWIMVIRASFSNRFAYLSWFMMAIVIIYPLLKYKMFRYQYSITGLVILGYFSFTYVLYYISK</sequence>
<dbReference type="OrthoDB" id="1112074at2"/>